<reference evidence="2" key="2">
    <citation type="journal article" date="2021" name="PeerJ">
        <title>Extensive microbial diversity within the chicken gut microbiome revealed by metagenomics and culture.</title>
        <authorList>
            <person name="Gilroy R."/>
            <person name="Ravi A."/>
            <person name="Getino M."/>
            <person name="Pursley I."/>
            <person name="Horton D.L."/>
            <person name="Alikhan N.F."/>
            <person name="Baker D."/>
            <person name="Gharbi K."/>
            <person name="Hall N."/>
            <person name="Watson M."/>
            <person name="Adriaenssens E.M."/>
            <person name="Foster-Nyarko E."/>
            <person name="Jarju S."/>
            <person name="Secka A."/>
            <person name="Antonio M."/>
            <person name="Oren A."/>
            <person name="Chaudhuri R.R."/>
            <person name="La Ragione R."/>
            <person name="Hildebrand F."/>
            <person name="Pallen M.J."/>
        </authorList>
    </citation>
    <scope>NUCLEOTIDE SEQUENCE</scope>
    <source>
        <strain evidence="2">18911</strain>
    </source>
</reference>
<proteinExistence type="predicted"/>
<dbReference type="GO" id="GO:0051920">
    <property type="term" value="F:peroxiredoxin activity"/>
    <property type="evidence" value="ECO:0007669"/>
    <property type="project" value="InterPro"/>
</dbReference>
<evidence type="ECO:0000313" key="3">
    <source>
        <dbReference type="Proteomes" id="UP000824094"/>
    </source>
</evidence>
<dbReference type="Pfam" id="PF02627">
    <property type="entry name" value="CMD"/>
    <property type="match status" value="2"/>
</dbReference>
<feature type="domain" description="Carboxymuconolactone decarboxylase-like" evidence="1">
    <location>
        <begin position="164"/>
        <end position="244"/>
    </location>
</feature>
<reference evidence="2" key="1">
    <citation type="submission" date="2020-10" db="EMBL/GenBank/DDBJ databases">
        <authorList>
            <person name="Gilroy R."/>
        </authorList>
    </citation>
    <scope>NUCLEOTIDE SEQUENCE</scope>
    <source>
        <strain evidence="2">18911</strain>
    </source>
</reference>
<evidence type="ECO:0000259" key="1">
    <source>
        <dbReference type="Pfam" id="PF02627"/>
    </source>
</evidence>
<dbReference type="Gene3D" id="1.20.1290.10">
    <property type="entry name" value="AhpD-like"/>
    <property type="match status" value="1"/>
</dbReference>
<dbReference type="InterPro" id="IPR003779">
    <property type="entry name" value="CMD-like"/>
</dbReference>
<evidence type="ECO:0000313" key="2">
    <source>
        <dbReference type="EMBL" id="HIU59869.1"/>
    </source>
</evidence>
<dbReference type="PANTHER" id="PTHR33570">
    <property type="entry name" value="4-CARBOXYMUCONOLACTONE DECARBOXYLASE FAMILY PROTEIN"/>
    <property type="match status" value="1"/>
</dbReference>
<dbReference type="AlphaFoldDB" id="A0A9D1SGR7"/>
<dbReference type="EMBL" id="DVNF01000022">
    <property type="protein sequence ID" value="HIU59869.1"/>
    <property type="molecule type" value="Genomic_DNA"/>
</dbReference>
<organism evidence="2 3">
    <name type="scientific">Candidatus Stercoripulliclostridium merdigallinarum</name>
    <dbReference type="NCBI Taxonomy" id="2840951"/>
    <lineage>
        <taxon>Bacteria</taxon>
        <taxon>Bacillati</taxon>
        <taxon>Bacillota</taxon>
        <taxon>Clostridia</taxon>
        <taxon>Eubacteriales</taxon>
        <taxon>Candidatus Stercoripulliclostridium</taxon>
    </lineage>
</organism>
<gene>
    <name evidence="2" type="ORF">IAB05_00595</name>
</gene>
<feature type="domain" description="Carboxymuconolactone decarboxylase-like" evidence="1">
    <location>
        <begin position="27"/>
        <end position="107"/>
    </location>
</feature>
<dbReference type="InterPro" id="IPR029032">
    <property type="entry name" value="AhpD-like"/>
</dbReference>
<dbReference type="SUPFAM" id="SSF69118">
    <property type="entry name" value="AhpD-like"/>
    <property type="match status" value="1"/>
</dbReference>
<name>A0A9D1SGR7_9FIRM</name>
<dbReference type="InterPro" id="IPR052512">
    <property type="entry name" value="4CMD/NDH-1_regulator"/>
</dbReference>
<comment type="caution">
    <text evidence="2">The sequence shown here is derived from an EMBL/GenBank/DDBJ whole genome shotgun (WGS) entry which is preliminary data.</text>
</comment>
<protein>
    <submittedName>
        <fullName evidence="2">Carboxymuconolactone decarboxylase family protein</fullName>
    </submittedName>
</protein>
<accession>A0A9D1SGR7</accession>
<sequence length="254" mass="28026">MDRIQRTQEKFTGLFGGNPTVNEGSDPEFMRILQRFIFGEVCYVGSLDNGMRELITITVLAVNQTLPQLKAHVGACLNVGLTPVEIRETIYQCAPFIGFPKTLNAISTMNEVFNEKGIALPLESCETVTEDNRYDRGLAIQAPIYGNEIADRYTWLPDAFSESVPKWLTELGFGDFSTRKGLDGKKRELLTVVMLAAIGGAEVQVRSHVIGAIKVGNTAEEIVCALVHAMPYMGFPKLFNALNCCKDIIESAQK</sequence>
<dbReference type="PANTHER" id="PTHR33570:SF2">
    <property type="entry name" value="CARBOXYMUCONOLACTONE DECARBOXYLASE-LIKE DOMAIN-CONTAINING PROTEIN"/>
    <property type="match status" value="1"/>
</dbReference>
<dbReference type="Proteomes" id="UP000824094">
    <property type="component" value="Unassembled WGS sequence"/>
</dbReference>